<organism evidence="3 4">
    <name type="scientific">Cercospora berteroae</name>
    <dbReference type="NCBI Taxonomy" id="357750"/>
    <lineage>
        <taxon>Eukaryota</taxon>
        <taxon>Fungi</taxon>
        <taxon>Dikarya</taxon>
        <taxon>Ascomycota</taxon>
        <taxon>Pezizomycotina</taxon>
        <taxon>Dothideomycetes</taxon>
        <taxon>Dothideomycetidae</taxon>
        <taxon>Mycosphaerellales</taxon>
        <taxon>Mycosphaerellaceae</taxon>
        <taxon>Cercospora</taxon>
    </lineage>
</organism>
<name>A0A2S6C9B7_9PEZI</name>
<proteinExistence type="predicted"/>
<dbReference type="EMBL" id="PNEN01000521">
    <property type="protein sequence ID" value="PPJ56253.1"/>
    <property type="molecule type" value="Genomic_DNA"/>
</dbReference>
<comment type="caution">
    <text evidence="3">The sequence shown here is derived from an EMBL/GenBank/DDBJ whole genome shotgun (WGS) entry which is preliminary data.</text>
</comment>
<evidence type="ECO:0000256" key="1">
    <source>
        <dbReference type="SAM" id="MobiDB-lite"/>
    </source>
</evidence>
<dbReference type="AlphaFoldDB" id="A0A2S6C9B7"/>
<feature type="region of interest" description="Disordered" evidence="1">
    <location>
        <begin position="1"/>
        <end position="20"/>
    </location>
</feature>
<dbReference type="PANTHER" id="PTHR10622">
    <property type="entry name" value="HET DOMAIN-CONTAINING PROTEIN"/>
    <property type="match status" value="1"/>
</dbReference>
<dbReference type="STRING" id="357750.A0A2S6C9B7"/>
<evidence type="ECO:0000313" key="4">
    <source>
        <dbReference type="Proteomes" id="UP000237631"/>
    </source>
</evidence>
<evidence type="ECO:0000313" key="3">
    <source>
        <dbReference type="EMBL" id="PPJ56253.1"/>
    </source>
</evidence>
<dbReference type="Pfam" id="PF06985">
    <property type="entry name" value="HET"/>
    <property type="match status" value="1"/>
</dbReference>
<dbReference type="OrthoDB" id="5122891at2759"/>
<keyword evidence="4" id="KW-1185">Reference proteome</keyword>
<dbReference type="InterPro" id="IPR010730">
    <property type="entry name" value="HET"/>
</dbReference>
<dbReference type="PANTHER" id="PTHR10622:SF12">
    <property type="entry name" value="HET DOMAIN-CONTAINING PROTEIN"/>
    <property type="match status" value="1"/>
</dbReference>
<dbReference type="Proteomes" id="UP000237631">
    <property type="component" value="Unassembled WGS sequence"/>
</dbReference>
<feature type="compositionally biased region" description="Acidic residues" evidence="1">
    <location>
        <begin position="7"/>
        <end position="17"/>
    </location>
</feature>
<sequence length="619" mass="70416">MALWHPEEEEEEEEEEEGSRIRSDLRIVAYDYIESHNYRSHTIAPAHYCCREDYNARGLQLSIWMMRLLNTYTQAFEDFLGTRLPHYAILSHVWSPSEVSHEAFCNTDPNQSPGHIKIQKLCEIASAGLQGWFFPLRYVWIDTVCIDKRSSAELSEAINKMYGYYDRAEVCLVFLPDVDPVSVRAGARDASDMEGIRQIDGFAPFLEEQFVHTRWFKRGWTLQELLAPEKLLFFNSRYEPLGGRILCDSSEKAQMATFRMIRGVPHSIRNGPTISNLITKGTGIDEDVLASGLRIAKPCIAKRMSWAAQRTTTRDEDIAYCLLGIFDVNMPLLYGEGTVKAFTRLQMKILATSTDESIFAWKLADHLQAWSGLLAPSPKAFAGCQDMSELPYDTAAETLGLNSFYYKTKEGLELALSLPRPLTPFNNRRWIHPLRCGFLLEKGKIRRCSLQVRTKPRQAGRSADHPLTAQRWRASIFYLDGADEYQALKQALGWGRPHLLAESSDQVKTDQDELIGHLSSALSGCEILLQGAHMTWREWMPVLTAQSNVVRLVFPYYTLRSEPNLGALMPEDRGMVNAMTLRRYTVKSQTSAAAHFRSAETVFVTGVQDSFRHRRPFGS</sequence>
<protein>
    <recommendedName>
        <fullName evidence="2">Heterokaryon incompatibility domain-containing protein</fullName>
    </recommendedName>
</protein>
<gene>
    <name evidence="3" type="ORF">CBER1_06370</name>
</gene>
<reference evidence="4" key="1">
    <citation type="journal article" date="2017" name="bioRxiv">
        <title>Conservation of a gene cluster reveals novel cercosporin biosynthetic mechanisms and extends production to the genus Colletotrichum.</title>
        <authorList>
            <person name="de Jonge R."/>
            <person name="Ebert M.K."/>
            <person name="Huitt-Roehl C.R."/>
            <person name="Pal P."/>
            <person name="Suttle J.C."/>
            <person name="Spanner R.E."/>
            <person name="Neubauer J.D."/>
            <person name="Jurick W.M.II."/>
            <person name="Stott K.A."/>
            <person name="Secor G.A."/>
            <person name="Thomma B.P.H.J."/>
            <person name="Van de Peer Y."/>
            <person name="Townsend C.A."/>
            <person name="Bolton M.D."/>
        </authorList>
    </citation>
    <scope>NUCLEOTIDE SEQUENCE [LARGE SCALE GENOMIC DNA]</scope>
    <source>
        <strain evidence="4">CBS538.71</strain>
    </source>
</reference>
<feature type="domain" description="Heterokaryon incompatibility" evidence="2">
    <location>
        <begin position="87"/>
        <end position="224"/>
    </location>
</feature>
<evidence type="ECO:0000259" key="2">
    <source>
        <dbReference type="Pfam" id="PF06985"/>
    </source>
</evidence>
<accession>A0A2S6C9B7</accession>